<dbReference type="Proteomes" id="UP000581769">
    <property type="component" value="Unassembled WGS sequence"/>
</dbReference>
<evidence type="ECO:0000313" key="3">
    <source>
        <dbReference type="EMBL" id="MBB4689763.1"/>
    </source>
</evidence>
<dbReference type="EMBL" id="JACHMG010000001">
    <property type="protein sequence ID" value="MBB4689763.1"/>
    <property type="molecule type" value="Genomic_DNA"/>
</dbReference>
<comment type="caution">
    <text evidence="3">The sequence shown here is derived from an EMBL/GenBank/DDBJ whole genome shotgun (WGS) entry which is preliminary data.</text>
</comment>
<dbReference type="InterPro" id="IPR024344">
    <property type="entry name" value="MDMPI_metal-binding"/>
</dbReference>
<keyword evidence="4" id="KW-1185">Reference proteome</keyword>
<dbReference type="GO" id="GO:0005886">
    <property type="term" value="C:plasma membrane"/>
    <property type="evidence" value="ECO:0007669"/>
    <property type="project" value="TreeGrafter"/>
</dbReference>
<reference evidence="3 4" key="1">
    <citation type="submission" date="2020-08" db="EMBL/GenBank/DDBJ databases">
        <title>Sequencing the genomes of 1000 actinobacteria strains.</title>
        <authorList>
            <person name="Klenk H.-P."/>
        </authorList>
    </citation>
    <scope>NUCLEOTIDE SEQUENCE [LARGE SCALE GENOMIC DNA]</scope>
    <source>
        <strain evidence="3 4">DSM 45859</strain>
    </source>
</reference>
<name>A0A840J7K8_9PSEU</name>
<dbReference type="Pfam" id="PF07398">
    <property type="entry name" value="MDMPI_C"/>
    <property type="match status" value="1"/>
</dbReference>
<dbReference type="InterPro" id="IPR017517">
    <property type="entry name" value="Maleyloyr_isom"/>
</dbReference>
<evidence type="ECO:0000259" key="1">
    <source>
        <dbReference type="Pfam" id="PF07398"/>
    </source>
</evidence>
<proteinExistence type="predicted"/>
<dbReference type="Pfam" id="PF11716">
    <property type="entry name" value="MDMPI_N"/>
    <property type="match status" value="1"/>
</dbReference>
<accession>A0A840J7K8</accession>
<dbReference type="InterPro" id="IPR010872">
    <property type="entry name" value="MDMPI_C-term_domain"/>
</dbReference>
<dbReference type="PANTHER" id="PTHR40758:SF1">
    <property type="entry name" value="CONSERVED PROTEIN"/>
    <property type="match status" value="1"/>
</dbReference>
<sequence>MPMFPLPATEYLPHLRALTKDFAEEVRAGRLEAVVPSCGEWTRAELVAHLGNVYRWAAKIVRTGDRERTPVPVSGDPARWYEECAAELLEALAGADPDEPCWHFAGSAKTKAFWFRRQVCETAVHLIDAHAARDAVVRLDPLVAADGVDEVLGSFLPRAARFGPAPSLPVPITLRASDFDQSWTLVPGEPPALGDAHAAATVEAPAQDLLMVLWNRSRLDEAGLRITGDAEVARAFLAAKLTP</sequence>
<dbReference type="AlphaFoldDB" id="A0A840J7K8"/>
<organism evidence="3 4">
    <name type="scientific">Amycolatopsis jiangsuensis</name>
    <dbReference type="NCBI Taxonomy" id="1181879"/>
    <lineage>
        <taxon>Bacteria</taxon>
        <taxon>Bacillati</taxon>
        <taxon>Actinomycetota</taxon>
        <taxon>Actinomycetes</taxon>
        <taxon>Pseudonocardiales</taxon>
        <taxon>Pseudonocardiaceae</taxon>
        <taxon>Amycolatopsis</taxon>
    </lineage>
</organism>
<feature type="domain" description="Mycothiol-dependent maleylpyruvate isomerase metal-binding" evidence="2">
    <location>
        <begin position="15"/>
        <end position="129"/>
    </location>
</feature>
<feature type="domain" description="MDMPI C-terminal" evidence="1">
    <location>
        <begin position="143"/>
        <end position="233"/>
    </location>
</feature>
<dbReference type="InterPro" id="IPR034660">
    <property type="entry name" value="DinB/YfiT-like"/>
</dbReference>
<dbReference type="GO" id="GO:0046872">
    <property type="term" value="F:metal ion binding"/>
    <property type="evidence" value="ECO:0007669"/>
    <property type="project" value="InterPro"/>
</dbReference>
<evidence type="ECO:0000259" key="2">
    <source>
        <dbReference type="Pfam" id="PF11716"/>
    </source>
</evidence>
<dbReference type="PANTHER" id="PTHR40758">
    <property type="entry name" value="CONSERVED PROTEIN"/>
    <property type="match status" value="1"/>
</dbReference>
<dbReference type="SUPFAM" id="SSF109854">
    <property type="entry name" value="DinB/YfiT-like putative metalloenzymes"/>
    <property type="match status" value="1"/>
</dbReference>
<dbReference type="NCBIfam" id="TIGR03083">
    <property type="entry name" value="maleylpyruvate isomerase family mycothiol-dependent enzyme"/>
    <property type="match status" value="1"/>
</dbReference>
<protein>
    <submittedName>
        <fullName evidence="3">Uncharacterized protein (TIGR03083 family)</fullName>
    </submittedName>
</protein>
<gene>
    <name evidence="3" type="ORF">BJY18_007248</name>
</gene>
<evidence type="ECO:0000313" key="4">
    <source>
        <dbReference type="Proteomes" id="UP000581769"/>
    </source>
</evidence>